<dbReference type="SUPFAM" id="SSF56601">
    <property type="entry name" value="beta-lactamase/transpeptidase-like"/>
    <property type="match status" value="1"/>
</dbReference>
<keyword evidence="3" id="KW-0378">Hydrolase</keyword>
<evidence type="ECO:0000256" key="1">
    <source>
        <dbReference type="SAM" id="Phobius"/>
    </source>
</evidence>
<dbReference type="EC" id="3.1.1.103" evidence="3"/>
<evidence type="ECO:0000259" key="2">
    <source>
        <dbReference type="Pfam" id="PF00144"/>
    </source>
</evidence>
<dbReference type="PANTHER" id="PTHR46825">
    <property type="entry name" value="D-ALANYL-D-ALANINE-CARBOXYPEPTIDASE/ENDOPEPTIDASE AMPH"/>
    <property type="match status" value="1"/>
</dbReference>
<feature type="transmembrane region" description="Helical" evidence="1">
    <location>
        <begin position="396"/>
        <end position="417"/>
    </location>
</feature>
<organism evidence="3 4">
    <name type="scientific">Fusibacter bizertensis</name>
    <dbReference type="NCBI Taxonomy" id="1488331"/>
    <lineage>
        <taxon>Bacteria</taxon>
        <taxon>Bacillati</taxon>
        <taxon>Bacillota</taxon>
        <taxon>Clostridia</taxon>
        <taxon>Eubacteriales</taxon>
        <taxon>Eubacteriales Family XII. Incertae Sedis</taxon>
        <taxon>Fusibacter</taxon>
    </lineage>
</organism>
<name>A0ABT6ND04_9FIRM</name>
<feature type="transmembrane region" description="Helical" evidence="1">
    <location>
        <begin position="437"/>
        <end position="458"/>
    </location>
</feature>
<evidence type="ECO:0000313" key="4">
    <source>
        <dbReference type="Proteomes" id="UP001158045"/>
    </source>
</evidence>
<keyword evidence="1" id="KW-0472">Membrane</keyword>
<comment type="caution">
    <text evidence="3">The sequence shown here is derived from an EMBL/GenBank/DDBJ whole genome shotgun (WGS) entry which is preliminary data.</text>
</comment>
<dbReference type="InterPro" id="IPR012338">
    <property type="entry name" value="Beta-lactam/transpept-like"/>
</dbReference>
<protein>
    <submittedName>
        <fullName evidence="3">Serine hydrolase domain-containing protein</fullName>
        <ecNumber evidence="3">3.1.1.103</ecNumber>
    </submittedName>
</protein>
<dbReference type="PANTHER" id="PTHR46825:SF9">
    <property type="entry name" value="BETA-LACTAMASE-RELATED DOMAIN-CONTAINING PROTEIN"/>
    <property type="match status" value="1"/>
</dbReference>
<sequence length="507" mass="57137">MIIKKIIRKSNVLVLSTILLLNLVGISYGSSTSEQILFDTHKSEKIEQYIKEKMSEGKIPGLSIAIVENDEVLYQKGFGKTGNGRSDVTVDSTFITGSITKSFTALAARQLIGQNLMKETDEVKKYIPWFTLSKPDGEAIKVKDLMNHTSGLLPASGEEAYTYNAKYSLKTLTEEINRSEHTQYLFENDAQYSNLNYIILGHLVEVVTGKSYTEYVQGNILKPLNMSTSGFENSLEGITAGHRIVYGFTMKTEVPYPSGLVSSNYLVSNISDLSKYIMLLLNNGYTKSDQSIFQDNVLYPIDVSLEPGQPYYDILWNQNNSTSQGNYNGFYGAIGSTPNYNSAMLINQEKRLGIIILTNQSNPYNIPAITAQTIANDITDILLDQTPYVFESKSQISMWFFPIFAFVLTIFMLNEIIKTYRILLDTRKSKNFEGIKYIHGMEIFRGIISLIAYFGFPIVFDNSWRFFVAANPEVVLPILWIIVINILSVITTLVIRLKMIRKLGGIK</sequence>
<keyword evidence="1" id="KW-1133">Transmembrane helix</keyword>
<reference evidence="3 4" key="1">
    <citation type="submission" date="2023-04" db="EMBL/GenBank/DDBJ databases">
        <title>Fusibacter bizertensis strain WBS, isolated from littoral bottom sediments of the Arctic seas - biochemical and genomic analysis.</title>
        <authorList>
            <person name="Brioukhanov A.L."/>
        </authorList>
    </citation>
    <scope>NUCLEOTIDE SEQUENCE [LARGE SCALE GENOMIC DNA]</scope>
    <source>
        <strain evidence="3 4">WBS</strain>
    </source>
</reference>
<dbReference type="EMBL" id="JARYZI010000005">
    <property type="protein sequence ID" value="MDH8678286.1"/>
    <property type="molecule type" value="Genomic_DNA"/>
</dbReference>
<dbReference type="Pfam" id="PF00144">
    <property type="entry name" value="Beta-lactamase"/>
    <property type="match status" value="1"/>
</dbReference>
<evidence type="ECO:0000313" key="3">
    <source>
        <dbReference type="EMBL" id="MDH8678286.1"/>
    </source>
</evidence>
<dbReference type="InterPro" id="IPR001466">
    <property type="entry name" value="Beta-lactam-related"/>
</dbReference>
<gene>
    <name evidence="3" type="ORF">QE109_09015</name>
</gene>
<dbReference type="InterPro" id="IPR050491">
    <property type="entry name" value="AmpC-like"/>
</dbReference>
<accession>A0ABT6ND04</accession>
<keyword evidence="4" id="KW-1185">Reference proteome</keyword>
<dbReference type="GO" id="GO:0016787">
    <property type="term" value="F:hydrolase activity"/>
    <property type="evidence" value="ECO:0007669"/>
    <property type="project" value="UniProtKB-KW"/>
</dbReference>
<feature type="domain" description="Beta-lactamase-related" evidence="2">
    <location>
        <begin position="46"/>
        <end position="364"/>
    </location>
</feature>
<dbReference type="Gene3D" id="3.40.710.10">
    <property type="entry name" value="DD-peptidase/beta-lactamase superfamily"/>
    <property type="match status" value="1"/>
</dbReference>
<dbReference type="RefSeq" id="WP_281094127.1">
    <property type="nucleotide sequence ID" value="NZ_JARYZI010000005.1"/>
</dbReference>
<proteinExistence type="predicted"/>
<keyword evidence="1" id="KW-0812">Transmembrane</keyword>
<feature type="transmembrane region" description="Helical" evidence="1">
    <location>
        <begin position="478"/>
        <end position="497"/>
    </location>
</feature>
<dbReference type="Proteomes" id="UP001158045">
    <property type="component" value="Unassembled WGS sequence"/>
</dbReference>